<evidence type="ECO:0000256" key="1">
    <source>
        <dbReference type="SAM" id="MobiDB-lite"/>
    </source>
</evidence>
<dbReference type="GeneID" id="59379757"/>
<dbReference type="AlphaFoldDB" id="A0A8H7DSJ7"/>
<organism evidence="2 3">
    <name type="scientific">Pleurotus ostreatus</name>
    <name type="common">Oyster mushroom</name>
    <name type="synonym">White-rot fungus</name>
    <dbReference type="NCBI Taxonomy" id="5322"/>
    <lineage>
        <taxon>Eukaryota</taxon>
        <taxon>Fungi</taxon>
        <taxon>Dikarya</taxon>
        <taxon>Basidiomycota</taxon>
        <taxon>Agaricomycotina</taxon>
        <taxon>Agaricomycetes</taxon>
        <taxon>Agaricomycetidae</taxon>
        <taxon>Agaricales</taxon>
        <taxon>Pleurotineae</taxon>
        <taxon>Pleurotaceae</taxon>
        <taxon>Pleurotus</taxon>
    </lineage>
</organism>
<dbReference type="RefSeq" id="XP_036628825.1">
    <property type="nucleotide sequence ID" value="XM_036779436.1"/>
</dbReference>
<sequence length="176" mass="20132">MIGNLGSYLQHCTSLILWRKSPSTENGYLVMSAVHKYSSSRSSISNSFFLTTTMSAYPRKADYPTPEMFPGAHFPPPYHPEGPEKPQMPERPSRYPEQRYKDNYKDNYPRSAKINHKVEVCIRADVWVIGFVVGAVHLLDRITGRGGYHVRYIQPASGEWTTDAFPYEKVRAADRD</sequence>
<feature type="region of interest" description="Disordered" evidence="1">
    <location>
        <begin position="72"/>
        <end position="97"/>
    </location>
</feature>
<comment type="caution">
    <text evidence="2">The sequence shown here is derived from an EMBL/GenBank/DDBJ whole genome shotgun (WGS) entry which is preliminary data.</text>
</comment>
<keyword evidence="3" id="KW-1185">Reference proteome</keyword>
<evidence type="ECO:0000313" key="2">
    <source>
        <dbReference type="EMBL" id="KAF7424631.1"/>
    </source>
</evidence>
<dbReference type="Proteomes" id="UP000623687">
    <property type="component" value="Unassembled WGS sequence"/>
</dbReference>
<reference evidence="2" key="1">
    <citation type="submission" date="2019-07" db="EMBL/GenBank/DDBJ databases">
        <authorList>
            <person name="Palmer J.M."/>
        </authorList>
    </citation>
    <scope>NUCLEOTIDE SEQUENCE</scope>
    <source>
        <strain evidence="2">PC9</strain>
    </source>
</reference>
<dbReference type="OrthoDB" id="3045162at2759"/>
<accession>A0A8H7DSJ7</accession>
<evidence type="ECO:0000313" key="3">
    <source>
        <dbReference type="Proteomes" id="UP000623687"/>
    </source>
</evidence>
<gene>
    <name evidence="2" type="ORF">PC9H_009939</name>
</gene>
<name>A0A8H7DSJ7_PLEOS</name>
<dbReference type="VEuPathDB" id="FungiDB:PC9H_009939"/>
<dbReference type="EMBL" id="JACETU010000007">
    <property type="protein sequence ID" value="KAF7424631.1"/>
    <property type="molecule type" value="Genomic_DNA"/>
</dbReference>
<protein>
    <submittedName>
        <fullName evidence="2">Uncharacterized protein</fullName>
    </submittedName>
</protein>
<proteinExistence type="predicted"/>
<feature type="compositionally biased region" description="Basic and acidic residues" evidence="1">
    <location>
        <begin position="81"/>
        <end position="97"/>
    </location>
</feature>